<evidence type="ECO:0000256" key="4">
    <source>
        <dbReference type="ARBA" id="ARBA00022692"/>
    </source>
</evidence>
<feature type="transmembrane region" description="Helical" evidence="7">
    <location>
        <begin position="94"/>
        <end position="116"/>
    </location>
</feature>
<dbReference type="PATRIC" id="fig|1432052.4.peg.6622"/>
<reference evidence="9 10" key="1">
    <citation type="submission" date="2016-07" db="EMBL/GenBank/DDBJ databases">
        <title>Characterization of isolates of Eisenbergiella tayi derived from blood cultures, using whole genome sequencing.</title>
        <authorList>
            <person name="Burdz T."/>
            <person name="Wiebe D."/>
            <person name="Huynh C."/>
            <person name="Bernard K."/>
        </authorList>
    </citation>
    <scope>NUCLEOTIDE SEQUENCE [LARGE SCALE GENOMIC DNA]</scope>
    <source>
        <strain evidence="9 10">NML 110608</strain>
    </source>
</reference>
<accession>A0A1E2ZZR3</accession>
<protein>
    <submittedName>
        <fullName evidence="9">L-arabinose transport system permease protein AraQ</fullName>
    </submittedName>
</protein>
<evidence type="ECO:0000259" key="8">
    <source>
        <dbReference type="PROSITE" id="PS50928"/>
    </source>
</evidence>
<evidence type="ECO:0000256" key="2">
    <source>
        <dbReference type="ARBA" id="ARBA00022448"/>
    </source>
</evidence>
<dbReference type="GO" id="GO:0005886">
    <property type="term" value="C:plasma membrane"/>
    <property type="evidence" value="ECO:0007669"/>
    <property type="project" value="UniProtKB-SubCell"/>
</dbReference>
<evidence type="ECO:0000313" key="10">
    <source>
        <dbReference type="Proteomes" id="UP000094067"/>
    </source>
</evidence>
<feature type="domain" description="ABC transmembrane type-1" evidence="8">
    <location>
        <begin position="88"/>
        <end position="274"/>
    </location>
</feature>
<dbReference type="Pfam" id="PF00528">
    <property type="entry name" value="BPD_transp_1"/>
    <property type="match status" value="1"/>
</dbReference>
<name>A0A1E2ZZR3_9FIRM</name>
<keyword evidence="2 7" id="KW-0813">Transport</keyword>
<feature type="transmembrane region" description="Helical" evidence="7">
    <location>
        <begin position="198"/>
        <end position="220"/>
    </location>
</feature>
<dbReference type="PANTHER" id="PTHR43744">
    <property type="entry name" value="ABC TRANSPORTER PERMEASE PROTEIN MG189-RELATED-RELATED"/>
    <property type="match status" value="1"/>
</dbReference>
<organism evidence="9 10">
    <name type="scientific">Eisenbergiella tayi</name>
    <dbReference type="NCBI Taxonomy" id="1432052"/>
    <lineage>
        <taxon>Bacteria</taxon>
        <taxon>Bacillati</taxon>
        <taxon>Bacillota</taxon>
        <taxon>Clostridia</taxon>
        <taxon>Lachnospirales</taxon>
        <taxon>Lachnospiraceae</taxon>
        <taxon>Eisenbergiella</taxon>
    </lineage>
</organism>
<dbReference type="GO" id="GO:0055085">
    <property type="term" value="P:transmembrane transport"/>
    <property type="evidence" value="ECO:0007669"/>
    <property type="project" value="InterPro"/>
</dbReference>
<feature type="transmembrane region" description="Helical" evidence="7">
    <location>
        <begin position="253"/>
        <end position="273"/>
    </location>
</feature>
<dbReference type="SUPFAM" id="SSF161098">
    <property type="entry name" value="MetI-like"/>
    <property type="match status" value="1"/>
</dbReference>
<sequence length="289" mass="32547">MKIFRKAGKAAGQVFRFILLLGPVFLMCAPIFLLLSGSVMSRQELSQYLAPLFGNAEGYIGWRLFPQYPTGEHYWKLLLYTPQFYTVFWNSLKLVAAILGGQLLIGVPAAWAFAVYRFRGRKFLFTIYIVLMLMPFQVTMLSQYLVLSRVGVMNTHWAVIFPAVFSTFPVFLIYRGFCGIPRGLLEAGRIDGAGEWYLFWRIGLPLSSGGILSAMVLGFLEYWNLIEQPLAFLKDKALWPLSLYLPEIGQDKAGFAFAASVVTLVPSVFVFLLGRDYLEKGIVASGLKE</sequence>
<dbReference type="EMBL" id="MCGH01000005">
    <property type="protein sequence ID" value="ODM01984.1"/>
    <property type="molecule type" value="Genomic_DNA"/>
</dbReference>
<evidence type="ECO:0000256" key="3">
    <source>
        <dbReference type="ARBA" id="ARBA00022475"/>
    </source>
</evidence>
<evidence type="ECO:0000313" key="9">
    <source>
        <dbReference type="EMBL" id="ODM01984.1"/>
    </source>
</evidence>
<dbReference type="PROSITE" id="PS50928">
    <property type="entry name" value="ABC_TM1"/>
    <property type="match status" value="1"/>
</dbReference>
<dbReference type="RefSeq" id="WP_069155219.1">
    <property type="nucleotide sequence ID" value="NZ_MCGH01000005.1"/>
</dbReference>
<comment type="similarity">
    <text evidence="7">Belongs to the binding-protein-dependent transport system permease family.</text>
</comment>
<proteinExistence type="inferred from homology"/>
<evidence type="ECO:0000256" key="6">
    <source>
        <dbReference type="ARBA" id="ARBA00023136"/>
    </source>
</evidence>
<dbReference type="PANTHER" id="PTHR43744:SF8">
    <property type="entry name" value="SN-GLYCEROL-3-PHOSPHATE TRANSPORT SYSTEM PERMEASE PROTEIN UGPE"/>
    <property type="match status" value="1"/>
</dbReference>
<evidence type="ECO:0000256" key="5">
    <source>
        <dbReference type="ARBA" id="ARBA00022989"/>
    </source>
</evidence>
<evidence type="ECO:0000256" key="7">
    <source>
        <dbReference type="RuleBase" id="RU363032"/>
    </source>
</evidence>
<keyword evidence="5 7" id="KW-1133">Transmembrane helix</keyword>
<feature type="transmembrane region" description="Helical" evidence="7">
    <location>
        <begin position="123"/>
        <end position="145"/>
    </location>
</feature>
<gene>
    <name evidence="9" type="primary">araQ_118</name>
    <name evidence="9" type="ORF">BEI61_05983</name>
</gene>
<comment type="subcellular location">
    <subcellularLocation>
        <location evidence="1 7">Cell membrane</location>
        <topology evidence="1 7">Multi-pass membrane protein</topology>
    </subcellularLocation>
</comment>
<keyword evidence="3" id="KW-1003">Cell membrane</keyword>
<keyword evidence="6 7" id="KW-0472">Membrane</keyword>
<comment type="caution">
    <text evidence="9">The sequence shown here is derived from an EMBL/GenBank/DDBJ whole genome shotgun (WGS) entry which is preliminary data.</text>
</comment>
<dbReference type="AlphaFoldDB" id="A0A1E2ZZR3"/>
<dbReference type="InterPro" id="IPR000515">
    <property type="entry name" value="MetI-like"/>
</dbReference>
<dbReference type="Gene3D" id="1.10.3720.10">
    <property type="entry name" value="MetI-like"/>
    <property type="match status" value="1"/>
</dbReference>
<dbReference type="InterPro" id="IPR035906">
    <property type="entry name" value="MetI-like_sf"/>
</dbReference>
<keyword evidence="4 7" id="KW-0812">Transmembrane</keyword>
<dbReference type="CDD" id="cd06261">
    <property type="entry name" value="TM_PBP2"/>
    <property type="match status" value="1"/>
</dbReference>
<evidence type="ECO:0000256" key="1">
    <source>
        <dbReference type="ARBA" id="ARBA00004651"/>
    </source>
</evidence>
<dbReference type="Proteomes" id="UP000094067">
    <property type="component" value="Unassembled WGS sequence"/>
</dbReference>
<feature type="transmembrane region" description="Helical" evidence="7">
    <location>
        <begin position="14"/>
        <end position="35"/>
    </location>
</feature>
<feature type="transmembrane region" description="Helical" evidence="7">
    <location>
        <begin position="157"/>
        <end position="177"/>
    </location>
</feature>